<evidence type="ECO:0000313" key="6">
    <source>
        <dbReference type="EMBL" id="QOR45438.1"/>
    </source>
</evidence>
<feature type="domain" description="Tyr recombinase" evidence="4">
    <location>
        <begin position="108"/>
        <end position="273"/>
    </location>
</feature>
<dbReference type="GO" id="GO:0006310">
    <property type="term" value="P:DNA recombination"/>
    <property type="evidence" value="ECO:0007669"/>
    <property type="project" value="UniProtKB-KW"/>
</dbReference>
<keyword evidence="7" id="KW-1185">Reference proteome</keyword>
<evidence type="ECO:0000256" key="1">
    <source>
        <dbReference type="ARBA" id="ARBA00023125"/>
    </source>
</evidence>
<evidence type="ECO:0000259" key="4">
    <source>
        <dbReference type="PROSITE" id="PS51898"/>
    </source>
</evidence>
<protein>
    <submittedName>
        <fullName evidence="6">Tyrosine-type recombinase/integrase</fullName>
    </submittedName>
</protein>
<dbReference type="PROSITE" id="PS51898">
    <property type="entry name" value="TYR_RECOMBINASE"/>
    <property type="match status" value="1"/>
</dbReference>
<organism evidence="6 7">
    <name type="scientific">Trueperella pecoris</name>
    <dbReference type="NCBI Taxonomy" id="2733571"/>
    <lineage>
        <taxon>Bacteria</taxon>
        <taxon>Bacillati</taxon>
        <taxon>Actinomycetota</taxon>
        <taxon>Actinomycetes</taxon>
        <taxon>Actinomycetales</taxon>
        <taxon>Actinomycetaceae</taxon>
        <taxon>Trueperella</taxon>
    </lineage>
</organism>
<gene>
    <name evidence="6" type="ORF">INS88_09295</name>
</gene>
<dbReference type="InterPro" id="IPR044068">
    <property type="entry name" value="CB"/>
</dbReference>
<evidence type="ECO:0000256" key="2">
    <source>
        <dbReference type="ARBA" id="ARBA00023172"/>
    </source>
</evidence>
<dbReference type="Pfam" id="PF00589">
    <property type="entry name" value="Phage_integrase"/>
    <property type="match status" value="1"/>
</dbReference>
<accession>A0A7M1QU46</accession>
<dbReference type="PROSITE" id="PS51900">
    <property type="entry name" value="CB"/>
    <property type="match status" value="1"/>
</dbReference>
<dbReference type="PANTHER" id="PTHR30349">
    <property type="entry name" value="PHAGE INTEGRASE-RELATED"/>
    <property type="match status" value="1"/>
</dbReference>
<dbReference type="GO" id="GO:0003677">
    <property type="term" value="F:DNA binding"/>
    <property type="evidence" value="ECO:0007669"/>
    <property type="project" value="UniProtKB-UniRule"/>
</dbReference>
<dbReference type="InterPro" id="IPR002104">
    <property type="entry name" value="Integrase_catalytic"/>
</dbReference>
<evidence type="ECO:0000256" key="3">
    <source>
        <dbReference type="PROSITE-ProRule" id="PRU01248"/>
    </source>
</evidence>
<keyword evidence="1 3" id="KW-0238">DNA-binding</keyword>
<dbReference type="AlphaFoldDB" id="A0A7M1QU46"/>
<dbReference type="Proteomes" id="UP000595053">
    <property type="component" value="Chromosome"/>
</dbReference>
<dbReference type="InterPro" id="IPR050090">
    <property type="entry name" value="Tyrosine_recombinase_XerCD"/>
</dbReference>
<dbReference type="PANTHER" id="PTHR30349:SF64">
    <property type="entry name" value="PROPHAGE INTEGRASE INTD-RELATED"/>
    <property type="match status" value="1"/>
</dbReference>
<reference evidence="6 7" key="1">
    <citation type="submission" date="2020-10" db="EMBL/GenBank/DDBJ databases">
        <title>Trueperella pecoris sp. nov. isolated from bovine and porcine specimens.</title>
        <authorList>
            <person name="Schoenecker L."/>
            <person name="Schnydrig P."/>
            <person name="Brodard I."/>
            <person name="Thomann A."/>
            <person name="Hemphill A."/>
            <person name="Rodriguez-Campos S."/>
            <person name="Perreten V."/>
            <person name="Jores J."/>
            <person name="Kittl S."/>
        </authorList>
    </citation>
    <scope>NUCLEOTIDE SEQUENCE [LARGE SCALE GENOMIC DNA]</scope>
    <source>
        <strain evidence="6 7">15A0121</strain>
    </source>
</reference>
<dbReference type="GO" id="GO:0015074">
    <property type="term" value="P:DNA integration"/>
    <property type="evidence" value="ECO:0007669"/>
    <property type="project" value="InterPro"/>
</dbReference>
<feature type="domain" description="Core-binding (CB)" evidence="5">
    <location>
        <begin position="1"/>
        <end position="87"/>
    </location>
</feature>
<dbReference type="Gene3D" id="1.10.443.10">
    <property type="entry name" value="Intergrase catalytic core"/>
    <property type="match status" value="1"/>
</dbReference>
<dbReference type="SUPFAM" id="SSF56349">
    <property type="entry name" value="DNA breaking-rejoining enzymes"/>
    <property type="match status" value="1"/>
</dbReference>
<proteinExistence type="predicted"/>
<evidence type="ECO:0000313" key="7">
    <source>
        <dbReference type="Proteomes" id="UP000595053"/>
    </source>
</evidence>
<dbReference type="InterPro" id="IPR013762">
    <property type="entry name" value="Integrase-like_cat_sf"/>
</dbReference>
<dbReference type="InterPro" id="IPR011010">
    <property type="entry name" value="DNA_brk_join_enz"/>
</dbReference>
<sequence>MKTLQNYDRQITLTIIRDWKLAMRARSLSDRTIAERTRVAAQFFDCHQITPYDTDADLVLAWMAQLPSQTTRWSYFSSLRSLFIWMEHTGRLMPNPLMGIPIPKRPKYRPRPLALEHIEFVLSQKLRKKTRCMILLAFNCGLRVSEIAKVRGQDYDRTARTLTVEGKGGRLAVIPVNDALASFFDDMPRSGYWFPSHIGGHIRSRSVGDRIVYTFRRYGITMTSHQLRHSFGTELLRAGVDIRVTQELMRHESIQTTALYTKVSDDQQREGTNLLPVFSTSSLSASTAGTAGSDF</sequence>
<dbReference type="EMBL" id="CP063213">
    <property type="protein sequence ID" value="QOR45438.1"/>
    <property type="molecule type" value="Genomic_DNA"/>
</dbReference>
<evidence type="ECO:0000259" key="5">
    <source>
        <dbReference type="PROSITE" id="PS51900"/>
    </source>
</evidence>
<name>A0A7M1QU46_9ACTO</name>
<keyword evidence="2" id="KW-0233">DNA recombination</keyword>